<dbReference type="Proteomes" id="UP000887226">
    <property type="component" value="Unassembled WGS sequence"/>
</dbReference>
<protein>
    <submittedName>
        <fullName evidence="2">Uncharacterized protein</fullName>
    </submittedName>
</protein>
<evidence type="ECO:0000313" key="3">
    <source>
        <dbReference type="Proteomes" id="UP000887226"/>
    </source>
</evidence>
<dbReference type="OrthoDB" id="3437694at2759"/>
<feature type="compositionally biased region" description="Polar residues" evidence="1">
    <location>
        <begin position="491"/>
        <end position="508"/>
    </location>
</feature>
<feature type="compositionally biased region" description="Basic and acidic residues" evidence="1">
    <location>
        <begin position="116"/>
        <end position="126"/>
    </location>
</feature>
<dbReference type="EMBL" id="MU254464">
    <property type="protein sequence ID" value="KAG9240383.1"/>
    <property type="molecule type" value="Genomic_DNA"/>
</dbReference>
<feature type="region of interest" description="Disordered" evidence="1">
    <location>
        <begin position="44"/>
        <end position="210"/>
    </location>
</feature>
<proteinExistence type="predicted"/>
<name>A0A9P7YUT2_9HELO</name>
<evidence type="ECO:0000313" key="2">
    <source>
        <dbReference type="EMBL" id="KAG9240383.1"/>
    </source>
</evidence>
<feature type="region of interest" description="Disordered" evidence="1">
    <location>
        <begin position="469"/>
        <end position="547"/>
    </location>
</feature>
<sequence>MQQTTALQHVVRWLRSKNTTKYLETHPFARDALVVAVQEVTHPKLPPTPAPTPLDPAALSEHATTPCPAGLVEEHSPTTSPHNTYGEESSASLSYNLPQTPSEAADSLGGLVTEGDLEHGTQRDASSENIEILGDKGDVRGDVRGDVSANDDSPSSEAFADTAQRKPRKRKHVDEGSSGPEPISSDGADVAGDDLIDDCPESRHNSPLSGTSCAYVEGGDGIFLELSAVLRAKVDMIGNTATLVSIEAYVKYATTTPSSFEACIYGSADNMNPDAISASNQRLRTLKDCILRMEAAEKSVKHLRIAFRISKRVALAELVGQYIKERQTRTATPKKRRKGQSPSQLSLKNHFTNLLFPETIQTGRQGRENEMARKAAKRKVSYWISLGEPLARMAQRFGYGVLLLLPAKLTDKDLYHLPRPHIQLLLDYVDLVHPGLKEQACKLPHTPPIGLLLDELIFNLSPELTSKTKELLSRPASNSDKVDFETHDDNQLSCSKEQQQSSTGSSDSPDYYSEEVDWRAEPQPRDGTEHVAGFSVSDLPQSSANEEGLDWSSYIVFSP</sequence>
<feature type="compositionally biased region" description="Pro residues" evidence="1">
    <location>
        <begin position="44"/>
        <end position="54"/>
    </location>
</feature>
<dbReference type="AlphaFoldDB" id="A0A9P7YUT2"/>
<gene>
    <name evidence="2" type="ORF">BJ878DRAFT_483897</name>
</gene>
<keyword evidence="3" id="KW-1185">Reference proteome</keyword>
<organism evidence="2 3">
    <name type="scientific">Calycina marina</name>
    <dbReference type="NCBI Taxonomy" id="1763456"/>
    <lineage>
        <taxon>Eukaryota</taxon>
        <taxon>Fungi</taxon>
        <taxon>Dikarya</taxon>
        <taxon>Ascomycota</taxon>
        <taxon>Pezizomycotina</taxon>
        <taxon>Leotiomycetes</taxon>
        <taxon>Helotiales</taxon>
        <taxon>Pezizellaceae</taxon>
        <taxon>Calycina</taxon>
    </lineage>
</organism>
<feature type="compositionally biased region" description="Basic and acidic residues" evidence="1">
    <location>
        <begin position="133"/>
        <end position="145"/>
    </location>
</feature>
<comment type="caution">
    <text evidence="2">The sequence shown here is derived from an EMBL/GenBank/DDBJ whole genome shotgun (WGS) entry which is preliminary data.</text>
</comment>
<reference evidence="2" key="1">
    <citation type="journal article" date="2021" name="IMA Fungus">
        <title>Genomic characterization of three marine fungi, including Emericellopsis atlantica sp. nov. with signatures of a generalist lifestyle and marine biomass degradation.</title>
        <authorList>
            <person name="Hagestad O.C."/>
            <person name="Hou L."/>
            <person name="Andersen J.H."/>
            <person name="Hansen E.H."/>
            <person name="Altermark B."/>
            <person name="Li C."/>
            <person name="Kuhnert E."/>
            <person name="Cox R.J."/>
            <person name="Crous P.W."/>
            <person name="Spatafora J.W."/>
            <person name="Lail K."/>
            <person name="Amirebrahimi M."/>
            <person name="Lipzen A."/>
            <person name="Pangilinan J."/>
            <person name="Andreopoulos W."/>
            <person name="Hayes R.D."/>
            <person name="Ng V."/>
            <person name="Grigoriev I.V."/>
            <person name="Jackson S.A."/>
            <person name="Sutton T.D.S."/>
            <person name="Dobson A.D.W."/>
            <person name="Rama T."/>
        </authorList>
    </citation>
    <scope>NUCLEOTIDE SEQUENCE</scope>
    <source>
        <strain evidence="2">TRa3180A</strain>
    </source>
</reference>
<feature type="compositionally biased region" description="Basic and acidic residues" evidence="1">
    <location>
        <begin position="516"/>
        <end position="529"/>
    </location>
</feature>
<feature type="compositionally biased region" description="Basic and acidic residues" evidence="1">
    <location>
        <begin position="480"/>
        <end position="490"/>
    </location>
</feature>
<evidence type="ECO:0000256" key="1">
    <source>
        <dbReference type="SAM" id="MobiDB-lite"/>
    </source>
</evidence>
<feature type="compositionally biased region" description="Polar residues" evidence="1">
    <location>
        <begin position="77"/>
        <end position="102"/>
    </location>
</feature>
<accession>A0A9P7YUT2</accession>